<name>A0A2A2LTZ7_9BILA</name>
<gene>
    <name evidence="2" type="ORF">WR25_16687</name>
</gene>
<reference evidence="2 3" key="1">
    <citation type="journal article" date="2017" name="Curr. Biol.">
        <title>Genome architecture and evolution of a unichromosomal asexual nematode.</title>
        <authorList>
            <person name="Fradin H."/>
            <person name="Zegar C."/>
            <person name="Gutwein M."/>
            <person name="Lucas J."/>
            <person name="Kovtun M."/>
            <person name="Corcoran D."/>
            <person name="Baugh L.R."/>
            <person name="Kiontke K."/>
            <person name="Gunsalus K."/>
            <person name="Fitch D.H."/>
            <person name="Piano F."/>
        </authorList>
    </citation>
    <scope>NUCLEOTIDE SEQUENCE [LARGE SCALE GENOMIC DNA]</scope>
    <source>
        <strain evidence="2">PF1309</strain>
    </source>
</reference>
<dbReference type="Pfam" id="PF23003">
    <property type="entry name" value="Fn1_2"/>
    <property type="match status" value="3"/>
</dbReference>
<feature type="domain" description="Abnormal cell migration protein 18-like fibronectin type I" evidence="1">
    <location>
        <begin position="70"/>
        <end position="141"/>
    </location>
</feature>
<organism evidence="2 3">
    <name type="scientific">Diploscapter pachys</name>
    <dbReference type="NCBI Taxonomy" id="2018661"/>
    <lineage>
        <taxon>Eukaryota</taxon>
        <taxon>Metazoa</taxon>
        <taxon>Ecdysozoa</taxon>
        <taxon>Nematoda</taxon>
        <taxon>Chromadorea</taxon>
        <taxon>Rhabditida</taxon>
        <taxon>Rhabditina</taxon>
        <taxon>Rhabditomorpha</taxon>
        <taxon>Rhabditoidea</taxon>
        <taxon>Rhabditidae</taxon>
        <taxon>Diploscapter</taxon>
    </lineage>
</organism>
<proteinExistence type="predicted"/>
<accession>A0A2A2LTZ7</accession>
<sequence>MGLLPNGGTKGRESTEVGKYWYECRRGELYPMGCFSEDNQRLEVGQTYKRDGYAMTCNLGSDGYLQFEYSGCVAPDGNVYGPEETWTDTLNTYYFKCQQNGKFLKMEAEGCVSHDKQRRIPLGDTDDNGEYIYKCTQKSSGAISLCSVGCIHDGIHYATGEQWQDGAYLFYCKSVNGKCTKQVIGCVEGGKKLFDGQKYRRDGTVFQCEVRRNRRSHKVIGCVAEENGKMIDKVIGCRWYLHTENSKIEQTCVRDGTGTRVVTVGCIYRYQGYDRIFLEPGMYTVWNLPKQYKEAIGLACRPTENGARLDVFGVNNLVAETNGLTYDTPKGK</sequence>
<feature type="domain" description="Abnormal cell migration protein 18-like fibronectin type I" evidence="1">
    <location>
        <begin position="148"/>
        <end position="214"/>
    </location>
</feature>
<protein>
    <recommendedName>
        <fullName evidence="1">Abnormal cell migration protein 18-like fibronectin type I domain-containing protein</fullName>
    </recommendedName>
</protein>
<dbReference type="STRING" id="2018661.A0A2A2LTZ7"/>
<dbReference type="PANTHER" id="PTHR35572:SF4">
    <property type="entry name" value="PROTEIN CBG15747"/>
    <property type="match status" value="1"/>
</dbReference>
<dbReference type="AlphaFoldDB" id="A0A2A2LTZ7"/>
<feature type="domain" description="Abnormal cell migration protein 18-like fibronectin type I" evidence="1">
    <location>
        <begin position="13"/>
        <end position="63"/>
    </location>
</feature>
<dbReference type="InterPro" id="IPR040282">
    <property type="entry name" value="Mig-18-like"/>
</dbReference>
<evidence type="ECO:0000259" key="1">
    <source>
        <dbReference type="Pfam" id="PF23003"/>
    </source>
</evidence>
<evidence type="ECO:0000313" key="3">
    <source>
        <dbReference type="Proteomes" id="UP000218231"/>
    </source>
</evidence>
<keyword evidence="3" id="KW-1185">Reference proteome</keyword>
<dbReference type="PANTHER" id="PTHR35572">
    <property type="entry name" value="PROTEIN CBG04538-RELATED"/>
    <property type="match status" value="1"/>
</dbReference>
<dbReference type="EMBL" id="LIAE01006434">
    <property type="protein sequence ID" value="PAV89650.1"/>
    <property type="molecule type" value="Genomic_DNA"/>
</dbReference>
<dbReference type="OrthoDB" id="5911931at2759"/>
<comment type="caution">
    <text evidence="2">The sequence shown here is derived from an EMBL/GenBank/DDBJ whole genome shotgun (WGS) entry which is preliminary data.</text>
</comment>
<dbReference type="Proteomes" id="UP000218231">
    <property type="component" value="Unassembled WGS sequence"/>
</dbReference>
<evidence type="ECO:0000313" key="2">
    <source>
        <dbReference type="EMBL" id="PAV89650.1"/>
    </source>
</evidence>
<dbReference type="InterPro" id="IPR055119">
    <property type="entry name" value="Mig18_Fn1"/>
</dbReference>